<name>A0A7Z2ZL36_9BACL</name>
<organism evidence="1 2">
    <name type="scientific">Cohnella herbarum</name>
    <dbReference type="NCBI Taxonomy" id="2728023"/>
    <lineage>
        <taxon>Bacteria</taxon>
        <taxon>Bacillati</taxon>
        <taxon>Bacillota</taxon>
        <taxon>Bacilli</taxon>
        <taxon>Bacillales</taxon>
        <taxon>Paenibacillaceae</taxon>
        <taxon>Cohnella</taxon>
    </lineage>
</organism>
<keyword evidence="2" id="KW-1185">Reference proteome</keyword>
<dbReference type="Proteomes" id="UP000502248">
    <property type="component" value="Chromosome"/>
</dbReference>
<dbReference type="EMBL" id="CP051680">
    <property type="protein sequence ID" value="QJD83480.1"/>
    <property type="molecule type" value="Genomic_DNA"/>
</dbReference>
<sequence>MAIVKITKNDFDSLSDERLSWTCMEPTFRRIRGKNATIKSQAISELTEGQQALCMFRVMYDHAINSAAEYYCWMSYLLDQSGYWSGVMNGLNFFGDRSMIRLLEETKETFQARNLELGLTWGDAALRHLDEDKELLNVTGHLFERFQAVSTDSLKSISSYIRSHPEQFVLIDNR</sequence>
<accession>A0A7Z2ZL36</accession>
<gene>
    <name evidence="1" type="ORF">HH215_09995</name>
</gene>
<dbReference type="RefSeq" id="WP_169279771.1">
    <property type="nucleotide sequence ID" value="NZ_CP051680.1"/>
</dbReference>
<dbReference type="Gene3D" id="1.20.1420.60">
    <property type="match status" value="1"/>
</dbReference>
<evidence type="ECO:0000313" key="2">
    <source>
        <dbReference type="Proteomes" id="UP000502248"/>
    </source>
</evidence>
<evidence type="ECO:0000313" key="1">
    <source>
        <dbReference type="EMBL" id="QJD83480.1"/>
    </source>
</evidence>
<evidence type="ECO:0008006" key="3">
    <source>
        <dbReference type="Google" id="ProtNLM"/>
    </source>
</evidence>
<proteinExistence type="predicted"/>
<reference evidence="1 2" key="1">
    <citation type="submission" date="2020-04" db="EMBL/GenBank/DDBJ databases">
        <title>Genome sequencing of novel species.</title>
        <authorList>
            <person name="Heo J."/>
            <person name="Kim S.-J."/>
            <person name="Kim J.-S."/>
            <person name="Hong S.-B."/>
            <person name="Kwon S.-W."/>
        </authorList>
    </citation>
    <scope>NUCLEOTIDE SEQUENCE [LARGE SCALE GENOMIC DNA]</scope>
    <source>
        <strain evidence="1 2">MFER-1</strain>
    </source>
</reference>
<dbReference type="AlphaFoldDB" id="A0A7Z2ZL36"/>
<dbReference type="KEGG" id="cheb:HH215_09995"/>
<protein>
    <recommendedName>
        <fullName evidence="3">DUF4375 domain-containing protein</fullName>
    </recommendedName>
</protein>